<evidence type="ECO:0000313" key="3">
    <source>
        <dbReference type="Proteomes" id="UP000014760"/>
    </source>
</evidence>
<evidence type="ECO:0000313" key="1">
    <source>
        <dbReference type="EMBL" id="ELU13178.1"/>
    </source>
</evidence>
<dbReference type="Proteomes" id="UP000014760">
    <property type="component" value="Unassembled WGS sequence"/>
</dbReference>
<dbReference type="EMBL" id="AMQN01019165">
    <property type="status" value="NOT_ANNOTATED_CDS"/>
    <property type="molecule type" value="Genomic_DNA"/>
</dbReference>
<proteinExistence type="predicted"/>
<keyword evidence="3" id="KW-1185">Reference proteome</keyword>
<dbReference type="EMBL" id="KB295402">
    <property type="protein sequence ID" value="ELU13178.1"/>
    <property type="molecule type" value="Genomic_DNA"/>
</dbReference>
<reference evidence="2" key="3">
    <citation type="submission" date="2015-06" db="UniProtKB">
        <authorList>
            <consortium name="EnsemblMetazoa"/>
        </authorList>
    </citation>
    <scope>IDENTIFICATION</scope>
</reference>
<organism evidence="1">
    <name type="scientific">Capitella teleta</name>
    <name type="common">Polychaete worm</name>
    <dbReference type="NCBI Taxonomy" id="283909"/>
    <lineage>
        <taxon>Eukaryota</taxon>
        <taxon>Metazoa</taxon>
        <taxon>Spiralia</taxon>
        <taxon>Lophotrochozoa</taxon>
        <taxon>Annelida</taxon>
        <taxon>Polychaeta</taxon>
        <taxon>Sedentaria</taxon>
        <taxon>Scolecida</taxon>
        <taxon>Capitellidae</taxon>
        <taxon>Capitella</taxon>
    </lineage>
</organism>
<dbReference type="EnsemblMetazoa" id="CapteT225578">
    <property type="protein sequence ID" value="CapteP225578"/>
    <property type="gene ID" value="CapteG225578"/>
</dbReference>
<gene>
    <name evidence="1" type="ORF">CAPTEDRAFT_225578</name>
</gene>
<reference evidence="3" key="1">
    <citation type="submission" date="2012-12" db="EMBL/GenBank/DDBJ databases">
        <authorList>
            <person name="Hellsten U."/>
            <person name="Grimwood J."/>
            <person name="Chapman J.A."/>
            <person name="Shapiro H."/>
            <person name="Aerts A."/>
            <person name="Otillar R.P."/>
            <person name="Terry A.Y."/>
            <person name="Boore J.L."/>
            <person name="Simakov O."/>
            <person name="Marletaz F."/>
            <person name="Cho S.-J."/>
            <person name="Edsinger-Gonzales E."/>
            <person name="Havlak P."/>
            <person name="Kuo D.-H."/>
            <person name="Larsson T."/>
            <person name="Lv J."/>
            <person name="Arendt D."/>
            <person name="Savage R."/>
            <person name="Osoegawa K."/>
            <person name="de Jong P."/>
            <person name="Lindberg D.R."/>
            <person name="Seaver E.C."/>
            <person name="Weisblat D.A."/>
            <person name="Putnam N.H."/>
            <person name="Grigoriev I.V."/>
            <person name="Rokhsar D.S."/>
        </authorList>
    </citation>
    <scope>NUCLEOTIDE SEQUENCE</scope>
    <source>
        <strain evidence="3">I ESC-2004</strain>
    </source>
</reference>
<reference evidence="1 3" key="2">
    <citation type="journal article" date="2013" name="Nature">
        <title>Insights into bilaterian evolution from three spiralian genomes.</title>
        <authorList>
            <person name="Simakov O."/>
            <person name="Marletaz F."/>
            <person name="Cho S.J."/>
            <person name="Edsinger-Gonzales E."/>
            <person name="Havlak P."/>
            <person name="Hellsten U."/>
            <person name="Kuo D.H."/>
            <person name="Larsson T."/>
            <person name="Lv J."/>
            <person name="Arendt D."/>
            <person name="Savage R."/>
            <person name="Osoegawa K."/>
            <person name="de Jong P."/>
            <person name="Grimwood J."/>
            <person name="Chapman J.A."/>
            <person name="Shapiro H."/>
            <person name="Aerts A."/>
            <person name="Otillar R.P."/>
            <person name="Terry A.Y."/>
            <person name="Boore J.L."/>
            <person name="Grigoriev I.V."/>
            <person name="Lindberg D.R."/>
            <person name="Seaver E.C."/>
            <person name="Weisblat D.A."/>
            <person name="Putnam N.H."/>
            <person name="Rokhsar D.S."/>
        </authorList>
    </citation>
    <scope>NUCLEOTIDE SEQUENCE</scope>
    <source>
        <strain evidence="1 3">I ESC-2004</strain>
    </source>
</reference>
<dbReference type="HOGENOM" id="CLU_1512021_0_0_1"/>
<name>R7V2X3_CAPTE</name>
<evidence type="ECO:0000313" key="2">
    <source>
        <dbReference type="EnsemblMetazoa" id="CapteP225578"/>
    </source>
</evidence>
<protein>
    <submittedName>
        <fullName evidence="1 2">Uncharacterized protein</fullName>
    </submittedName>
</protein>
<accession>R7V2X3</accession>
<sequence>MDFIIAFLVDYRHDRRAKPCFFSFPGTCLGTRACSTTPVGHAYSRLLRGSHPEHTTTFLCLLLSSCKAGYPSIEGVCSNDDAYTAGFVVRADDGRVPLRRAVYAVHLQPETNQDGGHVEQEVLALLFLQSDAHCLRGRLFFFIIEISVFHQCALACVAPNLAFEKRFSGIDYIQMVFH</sequence>
<dbReference type="AlphaFoldDB" id="R7V2X3"/>